<accession>A0A1I3DX89</accession>
<dbReference type="Gene3D" id="2.40.50.580">
    <property type="match status" value="1"/>
</dbReference>
<dbReference type="STRING" id="69895.SAMN05192551_104151"/>
<evidence type="ECO:0000313" key="5">
    <source>
        <dbReference type="Proteomes" id="UP000199287"/>
    </source>
</evidence>
<dbReference type="RefSeq" id="WP_093371590.1">
    <property type="nucleotide sequence ID" value="NZ_FOQA01000004.1"/>
</dbReference>
<dbReference type="InterPro" id="IPR040452">
    <property type="entry name" value="SfsA_C"/>
</dbReference>
<evidence type="ECO:0000259" key="2">
    <source>
        <dbReference type="Pfam" id="PF03749"/>
    </source>
</evidence>
<sequence>MHYKKVVKGEFIKRPNRFIAHVLIDGKEEVVHVKNTSRCRELLIPGAKVYLEDKREVPGRKTGYSVISVYKDDVLVNIDSQAPNTVIAEALENNKIDGLLDFSLLKREVTYGKSRFDIFMEREKERIFIEVKGVTLENSGVSAFPDAPTERGAKHVKELADAVAEGYRGVIFFLIKMQKPDLFTLNWKMDPVFAKAVCEAKSKGVEVLAYDSLVTPEEILIGKKLPIDLEPCCVG</sequence>
<proteinExistence type="inferred from homology"/>
<evidence type="ECO:0000256" key="1">
    <source>
        <dbReference type="HAMAP-Rule" id="MF_00095"/>
    </source>
</evidence>
<gene>
    <name evidence="1" type="primary">sfsA</name>
    <name evidence="4" type="ORF">SAMN05192551_104151</name>
</gene>
<dbReference type="CDD" id="cd22359">
    <property type="entry name" value="SfsA-like_bacterial"/>
    <property type="match status" value="1"/>
</dbReference>
<dbReference type="InterPro" id="IPR041465">
    <property type="entry name" value="SfsA_N"/>
</dbReference>
<reference evidence="5" key="1">
    <citation type="submission" date="2016-10" db="EMBL/GenBank/DDBJ databases">
        <authorList>
            <person name="Varghese N."/>
            <person name="Submissions S."/>
        </authorList>
    </citation>
    <scope>NUCLEOTIDE SEQUENCE [LARGE SCALE GENOMIC DNA]</scope>
    <source>
        <strain evidence="5">Z-7934</strain>
    </source>
</reference>
<dbReference type="EMBL" id="FOQA01000004">
    <property type="protein sequence ID" value="SFH91352.1"/>
    <property type="molecule type" value="Genomic_DNA"/>
</dbReference>
<evidence type="ECO:0000313" key="4">
    <source>
        <dbReference type="EMBL" id="SFH91352.1"/>
    </source>
</evidence>
<feature type="domain" description="Sugar fermentation stimulation protein C-terminal" evidence="2">
    <location>
        <begin position="81"/>
        <end position="217"/>
    </location>
</feature>
<dbReference type="InterPro" id="IPR005224">
    <property type="entry name" value="SfsA"/>
</dbReference>
<dbReference type="Proteomes" id="UP000199287">
    <property type="component" value="Unassembled WGS sequence"/>
</dbReference>
<dbReference type="Pfam" id="PF17746">
    <property type="entry name" value="SfsA_N"/>
    <property type="match status" value="1"/>
</dbReference>
<feature type="domain" description="SfsA N-terminal OB" evidence="3">
    <location>
        <begin position="12"/>
        <end position="78"/>
    </location>
</feature>
<organism evidence="4 5">
    <name type="scientific">Tindallia magadiensis</name>
    <dbReference type="NCBI Taxonomy" id="69895"/>
    <lineage>
        <taxon>Bacteria</taxon>
        <taxon>Bacillati</taxon>
        <taxon>Bacillota</taxon>
        <taxon>Clostridia</taxon>
        <taxon>Peptostreptococcales</taxon>
        <taxon>Tindalliaceae</taxon>
        <taxon>Tindallia</taxon>
    </lineage>
</organism>
<dbReference type="NCBIfam" id="TIGR00230">
    <property type="entry name" value="sfsA"/>
    <property type="match status" value="1"/>
</dbReference>
<dbReference type="PANTHER" id="PTHR30545:SF2">
    <property type="entry name" value="SUGAR FERMENTATION STIMULATION PROTEIN A"/>
    <property type="match status" value="1"/>
</dbReference>
<dbReference type="AlphaFoldDB" id="A0A1I3DX89"/>
<evidence type="ECO:0000259" key="3">
    <source>
        <dbReference type="Pfam" id="PF17746"/>
    </source>
</evidence>
<keyword evidence="5" id="KW-1185">Reference proteome</keyword>
<comment type="similarity">
    <text evidence="1">Belongs to the SfsA family.</text>
</comment>
<protein>
    <recommendedName>
        <fullName evidence="1">Sugar fermentation stimulation protein homolog</fullName>
    </recommendedName>
</protein>
<dbReference type="PANTHER" id="PTHR30545">
    <property type="entry name" value="SUGAR FERMENTATION STIMULATION PROTEIN A"/>
    <property type="match status" value="1"/>
</dbReference>
<dbReference type="OrthoDB" id="9802365at2"/>
<name>A0A1I3DX89_9FIRM</name>
<dbReference type="Gene3D" id="3.40.1350.60">
    <property type="match status" value="1"/>
</dbReference>
<dbReference type="HAMAP" id="MF_00095">
    <property type="entry name" value="SfsA"/>
    <property type="match status" value="1"/>
</dbReference>
<dbReference type="Pfam" id="PF03749">
    <property type="entry name" value="SfsA"/>
    <property type="match status" value="1"/>
</dbReference>
<dbReference type="GO" id="GO:0003677">
    <property type="term" value="F:DNA binding"/>
    <property type="evidence" value="ECO:0007669"/>
    <property type="project" value="InterPro"/>
</dbReference>